<feature type="transmembrane region" description="Helical" evidence="6">
    <location>
        <begin position="344"/>
        <end position="364"/>
    </location>
</feature>
<name>A0A5M6I423_9HYPH</name>
<dbReference type="Pfam" id="PF01943">
    <property type="entry name" value="Polysacc_synt"/>
    <property type="match status" value="1"/>
</dbReference>
<protein>
    <submittedName>
        <fullName evidence="7">Oligosaccharide flippase family protein</fullName>
    </submittedName>
</protein>
<dbReference type="PANTHER" id="PTHR30250">
    <property type="entry name" value="PST FAMILY PREDICTED COLANIC ACID TRANSPORTER"/>
    <property type="match status" value="1"/>
</dbReference>
<evidence type="ECO:0000256" key="3">
    <source>
        <dbReference type="ARBA" id="ARBA00022692"/>
    </source>
</evidence>
<dbReference type="Proteomes" id="UP000323886">
    <property type="component" value="Unassembled WGS sequence"/>
</dbReference>
<keyword evidence="5 6" id="KW-0472">Membrane</keyword>
<keyword evidence="2" id="KW-1003">Cell membrane</keyword>
<feature type="transmembrane region" description="Helical" evidence="6">
    <location>
        <begin position="402"/>
        <end position="420"/>
    </location>
</feature>
<evidence type="ECO:0000256" key="1">
    <source>
        <dbReference type="ARBA" id="ARBA00004651"/>
    </source>
</evidence>
<dbReference type="EMBL" id="VWPL01000006">
    <property type="protein sequence ID" value="KAA5602538.1"/>
    <property type="molecule type" value="Genomic_DNA"/>
</dbReference>
<feature type="transmembrane region" description="Helical" evidence="6">
    <location>
        <begin position="261"/>
        <end position="283"/>
    </location>
</feature>
<reference evidence="7 8" key="1">
    <citation type="submission" date="2019-09" db="EMBL/GenBank/DDBJ databases">
        <title>Draft Whole-Genome sequence of Blastochloris sulfoviridis DSM 729.</title>
        <authorList>
            <person name="Meyer T.E."/>
            <person name="Kyndt J.A."/>
        </authorList>
    </citation>
    <scope>NUCLEOTIDE SEQUENCE [LARGE SCALE GENOMIC DNA]</scope>
    <source>
        <strain evidence="7 8">DSM 729</strain>
    </source>
</reference>
<evidence type="ECO:0000256" key="4">
    <source>
        <dbReference type="ARBA" id="ARBA00022989"/>
    </source>
</evidence>
<feature type="transmembrane region" description="Helical" evidence="6">
    <location>
        <begin position="37"/>
        <end position="57"/>
    </location>
</feature>
<keyword evidence="3 6" id="KW-0812">Transmembrane</keyword>
<comment type="caution">
    <text evidence="7">The sequence shown here is derived from an EMBL/GenBank/DDBJ whole genome shotgun (WGS) entry which is preliminary data.</text>
</comment>
<evidence type="ECO:0000256" key="6">
    <source>
        <dbReference type="SAM" id="Phobius"/>
    </source>
</evidence>
<gene>
    <name evidence="7" type="ORF">F1193_05065</name>
</gene>
<feature type="transmembrane region" description="Helical" evidence="6">
    <location>
        <begin position="157"/>
        <end position="178"/>
    </location>
</feature>
<organism evidence="7 8">
    <name type="scientific">Blastochloris sulfoviridis</name>
    <dbReference type="NCBI Taxonomy" id="50712"/>
    <lineage>
        <taxon>Bacteria</taxon>
        <taxon>Pseudomonadati</taxon>
        <taxon>Pseudomonadota</taxon>
        <taxon>Alphaproteobacteria</taxon>
        <taxon>Hyphomicrobiales</taxon>
        <taxon>Blastochloridaceae</taxon>
        <taxon>Blastochloris</taxon>
    </lineage>
</organism>
<feature type="transmembrane region" description="Helical" evidence="6">
    <location>
        <begin position="7"/>
        <end position="31"/>
    </location>
</feature>
<feature type="transmembrane region" description="Helical" evidence="6">
    <location>
        <begin position="184"/>
        <end position="203"/>
    </location>
</feature>
<dbReference type="InterPro" id="IPR002797">
    <property type="entry name" value="Polysacc_synth"/>
</dbReference>
<feature type="transmembrane region" description="Helical" evidence="6">
    <location>
        <begin position="121"/>
        <end position="145"/>
    </location>
</feature>
<dbReference type="PANTHER" id="PTHR30250:SF26">
    <property type="entry name" value="PSMA PROTEIN"/>
    <property type="match status" value="1"/>
</dbReference>
<feature type="transmembrane region" description="Helical" evidence="6">
    <location>
        <begin position="432"/>
        <end position="455"/>
    </location>
</feature>
<feature type="transmembrane region" description="Helical" evidence="6">
    <location>
        <begin position="87"/>
        <end position="109"/>
    </location>
</feature>
<dbReference type="RefSeq" id="WP_150096589.1">
    <property type="nucleotide sequence ID" value="NZ_VWPL01000006.1"/>
</dbReference>
<evidence type="ECO:0000313" key="8">
    <source>
        <dbReference type="Proteomes" id="UP000323886"/>
    </source>
</evidence>
<feature type="transmembrane region" description="Helical" evidence="6">
    <location>
        <begin position="224"/>
        <end position="241"/>
    </location>
</feature>
<accession>A0A5M6I423</accession>
<evidence type="ECO:0000256" key="2">
    <source>
        <dbReference type="ARBA" id="ARBA00022475"/>
    </source>
</evidence>
<keyword evidence="8" id="KW-1185">Reference proteome</keyword>
<feature type="transmembrane region" description="Helical" evidence="6">
    <location>
        <begin position="304"/>
        <end position="324"/>
    </location>
</feature>
<sequence length="503" mass="53753">MALKANVAANFAGQAWRGLLAFAFIPVYIRYLGVEAYGLIAVYAVLLAWLSLFDMGLRPALNREMARFLGGERSAEHIRDLLRSIELIALGIAVAAAAAMWAASGWIATGWLNARGLPAETVAQAIAIMGGVVGLSFIESVYVSALSGLQRQVLQNAVTSTMVTLRNVGVIGVLAFVSPTIEAFFIWQMAVAALSVVVLHICVYRVLPAIGRFARFSVAALREVGRFAAGMVGITLMALLLTQVDKTLLSRLLPLEEFAHYALAATLAGALYLMVGPISNAFYPRFTQLVARGDQAALRETYHLGAQLVTVMLAPAAMMLILFGERIVAIWTGDAALAAEVAPILRVLAFGSLLHGFMFIPYNLQLAHGWTSLTFKVNTAAVIVLVPALLVVVPAFGGIGAAWIWVTLTTGYVTIAIGLMHRRLLPNDKWRWYGEDVAAPLAAAAATALACRALAPDPIGRVADAGLLVLYGCCALMAAAAAAPLVRRRVAVQWGRVREGYVR</sequence>
<feature type="transmembrane region" description="Helical" evidence="6">
    <location>
        <begin position="376"/>
        <end position="396"/>
    </location>
</feature>
<evidence type="ECO:0000256" key="5">
    <source>
        <dbReference type="ARBA" id="ARBA00023136"/>
    </source>
</evidence>
<comment type="subcellular location">
    <subcellularLocation>
        <location evidence="1">Cell membrane</location>
        <topology evidence="1">Multi-pass membrane protein</topology>
    </subcellularLocation>
</comment>
<dbReference type="GO" id="GO:0005886">
    <property type="term" value="C:plasma membrane"/>
    <property type="evidence" value="ECO:0007669"/>
    <property type="project" value="UniProtKB-SubCell"/>
</dbReference>
<keyword evidence="4 6" id="KW-1133">Transmembrane helix</keyword>
<dbReference type="OrthoDB" id="4688147at2"/>
<dbReference type="AlphaFoldDB" id="A0A5M6I423"/>
<proteinExistence type="predicted"/>
<dbReference type="InterPro" id="IPR050833">
    <property type="entry name" value="Poly_Biosynth_Transport"/>
</dbReference>
<feature type="transmembrane region" description="Helical" evidence="6">
    <location>
        <begin position="467"/>
        <end position="486"/>
    </location>
</feature>
<evidence type="ECO:0000313" key="7">
    <source>
        <dbReference type="EMBL" id="KAA5602538.1"/>
    </source>
</evidence>